<accession>A0ACC2LCF5</accession>
<gene>
    <name evidence="1" type="ORF">MRB53_024042</name>
</gene>
<sequence length="105" mass="11671">MPSDGVQFPPKIPATIGIDVYCETLRLPNPSSFPFQLLPLIPNRRRLGASLSPLRQSFPRSWKIVSSSEVVKSKLGSNDLFWGKWGFVEDTEQSEQGSLLAAPRT</sequence>
<protein>
    <submittedName>
        <fullName evidence="1">Uncharacterized protein</fullName>
    </submittedName>
</protein>
<dbReference type="EMBL" id="CM056815">
    <property type="protein sequence ID" value="KAJ8630719.1"/>
    <property type="molecule type" value="Genomic_DNA"/>
</dbReference>
<organism evidence="1 2">
    <name type="scientific">Persea americana</name>
    <name type="common">Avocado</name>
    <dbReference type="NCBI Taxonomy" id="3435"/>
    <lineage>
        <taxon>Eukaryota</taxon>
        <taxon>Viridiplantae</taxon>
        <taxon>Streptophyta</taxon>
        <taxon>Embryophyta</taxon>
        <taxon>Tracheophyta</taxon>
        <taxon>Spermatophyta</taxon>
        <taxon>Magnoliopsida</taxon>
        <taxon>Magnoliidae</taxon>
        <taxon>Laurales</taxon>
        <taxon>Lauraceae</taxon>
        <taxon>Persea</taxon>
    </lineage>
</organism>
<name>A0ACC2LCF5_PERAE</name>
<reference evidence="1 2" key="1">
    <citation type="journal article" date="2022" name="Hortic Res">
        <title>A haplotype resolved chromosomal level avocado genome allows analysis of novel avocado genes.</title>
        <authorList>
            <person name="Nath O."/>
            <person name="Fletcher S.J."/>
            <person name="Hayward A."/>
            <person name="Shaw L.M."/>
            <person name="Masouleh A.K."/>
            <person name="Furtado A."/>
            <person name="Henry R.J."/>
            <person name="Mitter N."/>
        </authorList>
    </citation>
    <scope>NUCLEOTIDE SEQUENCE [LARGE SCALE GENOMIC DNA]</scope>
    <source>
        <strain evidence="2">cv. Hass</strain>
    </source>
</reference>
<evidence type="ECO:0000313" key="1">
    <source>
        <dbReference type="EMBL" id="KAJ8630719.1"/>
    </source>
</evidence>
<dbReference type="Proteomes" id="UP001234297">
    <property type="component" value="Chromosome 7"/>
</dbReference>
<comment type="caution">
    <text evidence="1">The sequence shown here is derived from an EMBL/GenBank/DDBJ whole genome shotgun (WGS) entry which is preliminary data.</text>
</comment>
<evidence type="ECO:0000313" key="2">
    <source>
        <dbReference type="Proteomes" id="UP001234297"/>
    </source>
</evidence>
<proteinExistence type="predicted"/>
<keyword evidence="2" id="KW-1185">Reference proteome</keyword>